<dbReference type="AlphaFoldDB" id="G2YK56"/>
<protein>
    <submittedName>
        <fullName evidence="1">Uncharacterized protein</fullName>
    </submittedName>
</protein>
<reference evidence="2" key="1">
    <citation type="journal article" date="2011" name="PLoS Genet.">
        <title>Genomic analysis of the necrotrophic fungal pathogens Sclerotinia sclerotiorum and Botrytis cinerea.</title>
        <authorList>
            <person name="Amselem J."/>
            <person name="Cuomo C.A."/>
            <person name="van Kan J.A."/>
            <person name="Viaud M."/>
            <person name="Benito E.P."/>
            <person name="Couloux A."/>
            <person name="Coutinho P.M."/>
            <person name="de Vries R.P."/>
            <person name="Dyer P.S."/>
            <person name="Fillinger S."/>
            <person name="Fournier E."/>
            <person name="Gout L."/>
            <person name="Hahn M."/>
            <person name="Kohn L."/>
            <person name="Lapalu N."/>
            <person name="Plummer K.M."/>
            <person name="Pradier J.M."/>
            <person name="Quevillon E."/>
            <person name="Sharon A."/>
            <person name="Simon A."/>
            <person name="ten Have A."/>
            <person name="Tudzynski B."/>
            <person name="Tudzynski P."/>
            <person name="Wincker P."/>
            <person name="Andrew M."/>
            <person name="Anthouard V."/>
            <person name="Beever R.E."/>
            <person name="Beffa R."/>
            <person name="Benoit I."/>
            <person name="Bouzid O."/>
            <person name="Brault B."/>
            <person name="Chen Z."/>
            <person name="Choquer M."/>
            <person name="Collemare J."/>
            <person name="Cotton P."/>
            <person name="Danchin E.G."/>
            <person name="Da Silva C."/>
            <person name="Gautier A."/>
            <person name="Giraud C."/>
            <person name="Giraud T."/>
            <person name="Gonzalez C."/>
            <person name="Grossetete S."/>
            <person name="Guldener U."/>
            <person name="Henrissat B."/>
            <person name="Howlett B.J."/>
            <person name="Kodira C."/>
            <person name="Kretschmer M."/>
            <person name="Lappartient A."/>
            <person name="Leroch M."/>
            <person name="Levis C."/>
            <person name="Mauceli E."/>
            <person name="Neuveglise C."/>
            <person name="Oeser B."/>
            <person name="Pearson M."/>
            <person name="Poulain J."/>
            <person name="Poussereau N."/>
            <person name="Quesneville H."/>
            <person name="Rascle C."/>
            <person name="Schumacher J."/>
            <person name="Segurens B."/>
            <person name="Sexton A."/>
            <person name="Silva E."/>
            <person name="Sirven C."/>
            <person name="Soanes D.M."/>
            <person name="Talbot N.J."/>
            <person name="Templeton M."/>
            <person name="Yandava C."/>
            <person name="Yarden O."/>
            <person name="Zeng Q."/>
            <person name="Rollins J.A."/>
            <person name="Lebrun M.H."/>
            <person name="Dickman M."/>
        </authorList>
    </citation>
    <scope>NUCLEOTIDE SEQUENCE [LARGE SCALE GENOMIC DNA]</scope>
    <source>
        <strain evidence="2">T4</strain>
    </source>
</reference>
<accession>G2YK56</accession>
<name>G2YK56_BOTF4</name>
<dbReference type="EMBL" id="FQ790340">
    <property type="protein sequence ID" value="CCD52004.1"/>
    <property type="molecule type" value="Genomic_DNA"/>
</dbReference>
<dbReference type="HOGENOM" id="CLU_2849446_0_0_1"/>
<gene>
    <name evidence="1" type="ORF">BofuT4_uP081630.1</name>
</gene>
<dbReference type="Proteomes" id="UP000008177">
    <property type="component" value="Unplaced contigs"/>
</dbReference>
<dbReference type="InParanoid" id="G2YK56"/>
<sequence length="65" mass="7365">MLRLTGIESARAPERRNRGNSFTFASKCTTSGMYLVLNYLAMFKASKSSCTRVHARRRKCGDCTR</sequence>
<proteinExistence type="predicted"/>
<evidence type="ECO:0000313" key="2">
    <source>
        <dbReference type="Proteomes" id="UP000008177"/>
    </source>
</evidence>
<evidence type="ECO:0000313" key="1">
    <source>
        <dbReference type="EMBL" id="CCD52004.1"/>
    </source>
</evidence>
<organism evidence="1 2">
    <name type="scientific">Botryotinia fuckeliana (strain T4)</name>
    <name type="common">Noble rot fungus</name>
    <name type="synonym">Botrytis cinerea</name>
    <dbReference type="NCBI Taxonomy" id="999810"/>
    <lineage>
        <taxon>Eukaryota</taxon>
        <taxon>Fungi</taxon>
        <taxon>Dikarya</taxon>
        <taxon>Ascomycota</taxon>
        <taxon>Pezizomycotina</taxon>
        <taxon>Leotiomycetes</taxon>
        <taxon>Helotiales</taxon>
        <taxon>Sclerotiniaceae</taxon>
        <taxon>Botrytis</taxon>
    </lineage>
</organism>